<reference evidence="1 2" key="1">
    <citation type="submission" date="2017-12" db="EMBL/GenBank/DDBJ databases">
        <title>Integrating genomic resources of turbot (Scophthalmus maximus) in depth evaluation of genetic and physical mapping variation across individuals.</title>
        <authorList>
            <person name="Martinez P."/>
        </authorList>
    </citation>
    <scope>NUCLEOTIDE SEQUENCE [LARGE SCALE GENOMIC DNA]</scope>
</reference>
<sequence>MEPELEAGTRRKTPERRLVWRRMRLLLGCLTAAPSADLPADELPVDEADLIRDGETAVKMCPKEVPTSKRLTSHQLNCIFYLSERG</sequence>
<evidence type="ECO:0000313" key="1">
    <source>
        <dbReference type="EMBL" id="AWP17251.1"/>
    </source>
</evidence>
<proteinExistence type="predicted"/>
<gene>
    <name evidence="1" type="ORF">SMAX5B_020278</name>
</gene>
<evidence type="ECO:0000313" key="2">
    <source>
        <dbReference type="Proteomes" id="UP000246464"/>
    </source>
</evidence>
<accession>A0A2U9CKX1</accession>
<dbReference type="Proteomes" id="UP000246464">
    <property type="component" value="Chromosome 18"/>
</dbReference>
<name>A0A2U9CKX1_SCOMX</name>
<organism evidence="1 2">
    <name type="scientific">Scophthalmus maximus</name>
    <name type="common">Turbot</name>
    <name type="synonym">Psetta maxima</name>
    <dbReference type="NCBI Taxonomy" id="52904"/>
    <lineage>
        <taxon>Eukaryota</taxon>
        <taxon>Metazoa</taxon>
        <taxon>Chordata</taxon>
        <taxon>Craniata</taxon>
        <taxon>Vertebrata</taxon>
        <taxon>Euteleostomi</taxon>
        <taxon>Actinopterygii</taxon>
        <taxon>Neopterygii</taxon>
        <taxon>Teleostei</taxon>
        <taxon>Neoteleostei</taxon>
        <taxon>Acanthomorphata</taxon>
        <taxon>Carangaria</taxon>
        <taxon>Pleuronectiformes</taxon>
        <taxon>Pleuronectoidei</taxon>
        <taxon>Scophthalmidae</taxon>
        <taxon>Scophthalmus</taxon>
    </lineage>
</organism>
<dbReference type="EMBL" id="CP026260">
    <property type="protein sequence ID" value="AWP17251.1"/>
    <property type="molecule type" value="Genomic_DNA"/>
</dbReference>
<dbReference type="AlphaFoldDB" id="A0A2U9CKX1"/>
<keyword evidence="2" id="KW-1185">Reference proteome</keyword>
<protein>
    <submittedName>
        <fullName evidence="1">Uncharacterized protein</fullName>
    </submittedName>
</protein>